<organism evidence="1 2">
    <name type="scientific">Flemingia macrophylla</name>
    <dbReference type="NCBI Taxonomy" id="520843"/>
    <lineage>
        <taxon>Eukaryota</taxon>
        <taxon>Viridiplantae</taxon>
        <taxon>Streptophyta</taxon>
        <taxon>Embryophyta</taxon>
        <taxon>Tracheophyta</taxon>
        <taxon>Spermatophyta</taxon>
        <taxon>Magnoliopsida</taxon>
        <taxon>eudicotyledons</taxon>
        <taxon>Gunneridae</taxon>
        <taxon>Pentapetalae</taxon>
        <taxon>rosids</taxon>
        <taxon>fabids</taxon>
        <taxon>Fabales</taxon>
        <taxon>Fabaceae</taxon>
        <taxon>Papilionoideae</taxon>
        <taxon>50 kb inversion clade</taxon>
        <taxon>NPAAA clade</taxon>
        <taxon>indigoferoid/millettioid clade</taxon>
        <taxon>Phaseoleae</taxon>
        <taxon>Flemingia</taxon>
    </lineage>
</organism>
<keyword evidence="2" id="KW-1185">Reference proteome</keyword>
<sequence length="196" mass="23245">MLLLPLLPTQSIPILRRPHHQHALRRPHSHRHLLALRLLRRRRSHHPPLHRRHHLPHRHVSIPSIPQQNLSHVRRREGPTRTNAPLGRLEQRVRLHPEVVPRQLSKRVHPARAEADVDVHASTAHERRVHAVPVVRRENHNPLFATARPQPVGEIQKPRKRHSPTLLATRKRRRLRLFPLQRQLPALRFLRRPVCR</sequence>
<dbReference type="Proteomes" id="UP001603857">
    <property type="component" value="Unassembled WGS sequence"/>
</dbReference>
<dbReference type="AlphaFoldDB" id="A0ABD1M545"/>
<accession>A0ABD1M545</accession>
<evidence type="ECO:0000313" key="1">
    <source>
        <dbReference type="EMBL" id="KAL2330915.1"/>
    </source>
</evidence>
<reference evidence="1 2" key="1">
    <citation type="submission" date="2024-08" db="EMBL/GenBank/DDBJ databases">
        <title>Insights into the chromosomal genome structure of Flemingia macrophylla.</title>
        <authorList>
            <person name="Ding Y."/>
            <person name="Zhao Y."/>
            <person name="Bi W."/>
            <person name="Wu M."/>
            <person name="Zhao G."/>
            <person name="Gong Y."/>
            <person name="Li W."/>
            <person name="Zhang P."/>
        </authorList>
    </citation>
    <scope>NUCLEOTIDE SEQUENCE [LARGE SCALE GENOMIC DNA]</scope>
    <source>
        <strain evidence="1">DYQJB</strain>
        <tissue evidence="1">Leaf</tissue>
    </source>
</reference>
<dbReference type="EMBL" id="JBGMDY010000006">
    <property type="protein sequence ID" value="KAL2330915.1"/>
    <property type="molecule type" value="Genomic_DNA"/>
</dbReference>
<name>A0ABD1M545_9FABA</name>
<proteinExistence type="predicted"/>
<gene>
    <name evidence="1" type="ORF">Fmac_018496</name>
</gene>
<comment type="caution">
    <text evidence="1">The sequence shown here is derived from an EMBL/GenBank/DDBJ whole genome shotgun (WGS) entry which is preliminary data.</text>
</comment>
<evidence type="ECO:0000313" key="2">
    <source>
        <dbReference type="Proteomes" id="UP001603857"/>
    </source>
</evidence>
<protein>
    <submittedName>
        <fullName evidence="1">Uncharacterized protein</fullName>
    </submittedName>
</protein>